<evidence type="ECO:0000313" key="2">
    <source>
        <dbReference type="Proteomes" id="UP000515823"/>
    </source>
</evidence>
<evidence type="ECO:0000313" key="1">
    <source>
        <dbReference type="EMBL" id="QNM04820.1"/>
    </source>
</evidence>
<reference evidence="1 2" key="1">
    <citation type="submission" date="2020-08" db="EMBL/GenBank/DDBJ databases">
        <authorList>
            <person name="Liu C."/>
            <person name="Sun Q."/>
        </authorList>
    </citation>
    <scope>NUCLEOTIDE SEQUENCE [LARGE SCALE GENOMIC DNA]</scope>
    <source>
        <strain evidence="1 2">NSJ-38</strain>
    </source>
</reference>
<accession>A0A7G9G1Y8</accession>
<organism evidence="1 2">
    <name type="scientific">Qiania dongpingensis</name>
    <dbReference type="NCBI Taxonomy" id="2763669"/>
    <lineage>
        <taxon>Bacteria</taxon>
        <taxon>Bacillati</taxon>
        <taxon>Bacillota</taxon>
        <taxon>Clostridia</taxon>
        <taxon>Lachnospirales</taxon>
        <taxon>Lachnospiraceae</taxon>
        <taxon>Qiania</taxon>
    </lineage>
</organism>
<sequence length="64" mass="6926">MGSDRSSCSSSRTRVSSVCLKSYWGGLPQPAAIRRAGRVDIRSFSGIKETEIIRNGAAERIPAE</sequence>
<gene>
    <name evidence="1" type="ORF">H9Q78_10205</name>
</gene>
<dbReference type="RefSeq" id="WP_249301508.1">
    <property type="nucleotide sequence ID" value="NZ_CP060634.1"/>
</dbReference>
<dbReference type="EMBL" id="CP060634">
    <property type="protein sequence ID" value="QNM04820.1"/>
    <property type="molecule type" value="Genomic_DNA"/>
</dbReference>
<proteinExistence type="predicted"/>
<dbReference type="Proteomes" id="UP000515823">
    <property type="component" value="Chromosome"/>
</dbReference>
<keyword evidence="2" id="KW-1185">Reference proteome</keyword>
<name>A0A7G9G1Y8_9FIRM</name>
<dbReference type="AlphaFoldDB" id="A0A7G9G1Y8"/>
<dbReference type="KEGG" id="qdo:H9Q78_10205"/>
<protein>
    <submittedName>
        <fullName evidence="1">Uncharacterized protein</fullName>
    </submittedName>
</protein>